<accession>D2QNY3</accession>
<keyword evidence="2" id="KW-1185">Reference proteome</keyword>
<sequence>MKNFRFFMVTPSVKSSGLGWGFSTVDIIVQARQKLPRSRVDDVAVLGGLTKKQMALVLGVTERNLYNQHQGELSVPLSERLLLLEKLFQHGLEVFDGHREGFYTWLRTPLAELATPEVGFAAPSSTYIPRPIAEMGTTQGPVDLASAAQARRVRLANENLSALESTPSYPTPLSLLDTITGCKLVDNVFTRIEAGVFS</sequence>
<dbReference type="STRING" id="504472.Slin_1540"/>
<protein>
    <submittedName>
        <fullName evidence="1">Uncharacterized protein</fullName>
    </submittedName>
</protein>
<dbReference type="Proteomes" id="UP000002028">
    <property type="component" value="Chromosome"/>
</dbReference>
<dbReference type="RefSeq" id="WP_012926140.1">
    <property type="nucleotide sequence ID" value="NC_013730.1"/>
</dbReference>
<organism evidence="1 2">
    <name type="scientific">Spirosoma linguale (strain ATCC 33905 / DSM 74 / LMG 10896 / Claus 1)</name>
    <dbReference type="NCBI Taxonomy" id="504472"/>
    <lineage>
        <taxon>Bacteria</taxon>
        <taxon>Pseudomonadati</taxon>
        <taxon>Bacteroidota</taxon>
        <taxon>Cytophagia</taxon>
        <taxon>Cytophagales</taxon>
        <taxon>Cytophagaceae</taxon>
        <taxon>Spirosoma</taxon>
    </lineage>
</organism>
<proteinExistence type="predicted"/>
<name>D2QNY3_SPILD</name>
<reference evidence="1 2" key="1">
    <citation type="journal article" date="2010" name="Stand. Genomic Sci.">
        <title>Complete genome sequence of Spirosoma linguale type strain (1).</title>
        <authorList>
            <person name="Lail K."/>
            <person name="Sikorski J."/>
            <person name="Saunders E."/>
            <person name="Lapidus A."/>
            <person name="Glavina Del Rio T."/>
            <person name="Copeland A."/>
            <person name="Tice H."/>
            <person name="Cheng J.-F."/>
            <person name="Lucas S."/>
            <person name="Nolan M."/>
            <person name="Bruce D."/>
            <person name="Goodwin L."/>
            <person name="Pitluck S."/>
            <person name="Ivanova N."/>
            <person name="Mavromatis K."/>
            <person name="Ovchinnikova G."/>
            <person name="Pati A."/>
            <person name="Chen A."/>
            <person name="Palaniappan K."/>
            <person name="Land M."/>
            <person name="Hauser L."/>
            <person name="Chang Y.-J."/>
            <person name="Jeffries C.D."/>
            <person name="Chain P."/>
            <person name="Brettin T."/>
            <person name="Detter J.C."/>
            <person name="Schuetze A."/>
            <person name="Rohde M."/>
            <person name="Tindall B.J."/>
            <person name="Goeker M."/>
            <person name="Bristow J."/>
            <person name="Eisen J.A."/>
            <person name="Markowitz V."/>
            <person name="Hugenholtz P."/>
            <person name="Kyrpides N.C."/>
            <person name="Klenk H.-P."/>
            <person name="Chen F."/>
        </authorList>
    </citation>
    <scope>NUCLEOTIDE SEQUENCE [LARGE SCALE GENOMIC DNA]</scope>
    <source>
        <strain evidence="2">ATCC 33905 / DSM 74 / LMG 10896 / Claus 1</strain>
    </source>
</reference>
<dbReference type="EMBL" id="CP001769">
    <property type="protein sequence ID" value="ADB37589.1"/>
    <property type="molecule type" value="Genomic_DNA"/>
</dbReference>
<dbReference type="eggNOG" id="COG5642">
    <property type="taxonomic scope" value="Bacteria"/>
</dbReference>
<gene>
    <name evidence="1" type="ordered locus">Slin_1540</name>
</gene>
<evidence type="ECO:0000313" key="1">
    <source>
        <dbReference type="EMBL" id="ADB37589.1"/>
    </source>
</evidence>
<dbReference type="HOGENOM" id="CLU_1377372_0_0_10"/>
<dbReference type="AlphaFoldDB" id="D2QNY3"/>
<evidence type="ECO:0000313" key="2">
    <source>
        <dbReference type="Proteomes" id="UP000002028"/>
    </source>
</evidence>
<dbReference type="KEGG" id="sli:Slin_1540"/>